<dbReference type="RefSeq" id="WP_378318934.1">
    <property type="nucleotide sequence ID" value="NZ_JBHUHY010000003.1"/>
</dbReference>
<reference evidence="2" key="1">
    <citation type="journal article" date="2019" name="Int. J. Syst. Evol. Microbiol.">
        <title>The Global Catalogue of Microorganisms (GCM) 10K type strain sequencing project: providing services to taxonomists for standard genome sequencing and annotation.</title>
        <authorList>
            <consortium name="The Broad Institute Genomics Platform"/>
            <consortium name="The Broad Institute Genome Sequencing Center for Infectious Disease"/>
            <person name="Wu L."/>
            <person name="Ma J."/>
        </authorList>
    </citation>
    <scope>NUCLEOTIDE SEQUENCE [LARGE SCALE GENOMIC DNA]</scope>
    <source>
        <strain evidence="2">DT92</strain>
    </source>
</reference>
<protein>
    <recommendedName>
        <fullName evidence="3">DUF4840 domain-containing protein</fullName>
    </recommendedName>
</protein>
<name>A0ABW5AVT8_9FLAO</name>
<evidence type="ECO:0008006" key="3">
    <source>
        <dbReference type="Google" id="ProtNLM"/>
    </source>
</evidence>
<evidence type="ECO:0000313" key="1">
    <source>
        <dbReference type="EMBL" id="MFD2185946.1"/>
    </source>
</evidence>
<comment type="caution">
    <text evidence="1">The sequence shown here is derived from an EMBL/GenBank/DDBJ whole genome shotgun (WGS) entry which is preliminary data.</text>
</comment>
<accession>A0ABW5AVT8</accession>
<organism evidence="1 2">
    <name type="scientific">Aquimarina celericrescens</name>
    <dbReference type="NCBI Taxonomy" id="1964542"/>
    <lineage>
        <taxon>Bacteria</taxon>
        <taxon>Pseudomonadati</taxon>
        <taxon>Bacteroidota</taxon>
        <taxon>Flavobacteriia</taxon>
        <taxon>Flavobacteriales</taxon>
        <taxon>Flavobacteriaceae</taxon>
        <taxon>Aquimarina</taxon>
    </lineage>
</organism>
<dbReference type="EMBL" id="JBHUHY010000003">
    <property type="protein sequence ID" value="MFD2185946.1"/>
    <property type="molecule type" value="Genomic_DNA"/>
</dbReference>
<evidence type="ECO:0000313" key="2">
    <source>
        <dbReference type="Proteomes" id="UP001597344"/>
    </source>
</evidence>
<proteinExistence type="predicted"/>
<dbReference type="Proteomes" id="UP001597344">
    <property type="component" value="Unassembled WGS sequence"/>
</dbReference>
<keyword evidence="2" id="KW-1185">Reference proteome</keyword>
<sequence length="212" mass="24367">MSTTTSLFKRMTRIVMRCLILTTVLTSCTSKNFDSAEELLEYIKQPENGYLYTKSVNGVDFSMLYKPTDLLVDQELTGAYSSSKVDSLRSKYRAYLYFTLSMSKNNQELLSNVAGNKQQFGAMVNELAFGMEQKVHLYTPQKDTIAMADYIYPRMYGMSGATTMLLVYPRDKKVTNEDYFIVTIEDLGFYTGEVKFKIPTEMINNEPRIKFK</sequence>
<gene>
    <name evidence="1" type="ORF">ACFSJT_04020</name>
</gene>